<keyword evidence="1" id="KW-0472">Membrane</keyword>
<keyword evidence="3" id="KW-1185">Reference proteome</keyword>
<evidence type="ECO:0000313" key="2">
    <source>
        <dbReference type="EMBL" id="MBL1090246.1"/>
    </source>
</evidence>
<name>A0ABS1MR61_9ACTN</name>
<feature type="transmembrane region" description="Helical" evidence="1">
    <location>
        <begin position="21"/>
        <end position="40"/>
    </location>
</feature>
<organism evidence="2 3">
    <name type="scientific">Streptomyces siderophoricus</name>
    <dbReference type="NCBI Taxonomy" id="2802281"/>
    <lineage>
        <taxon>Bacteria</taxon>
        <taxon>Bacillati</taxon>
        <taxon>Actinomycetota</taxon>
        <taxon>Actinomycetes</taxon>
        <taxon>Kitasatosporales</taxon>
        <taxon>Streptomycetaceae</taxon>
        <taxon>Streptomyces</taxon>
    </lineage>
</organism>
<dbReference type="Proteomes" id="UP000629371">
    <property type="component" value="Unassembled WGS sequence"/>
</dbReference>
<dbReference type="RefSeq" id="WP_158745235.1">
    <property type="nucleotide sequence ID" value="NZ_JAERRI010000006.1"/>
</dbReference>
<proteinExistence type="predicted"/>
<reference evidence="2 3" key="1">
    <citation type="submission" date="2021-01" db="EMBL/GenBank/DDBJ databases">
        <title>WGS of actinomycetes isolated from Thailand.</title>
        <authorList>
            <person name="Thawai C."/>
        </authorList>
    </citation>
    <scope>NUCLEOTIDE SEQUENCE [LARGE SCALE GENOMIC DNA]</scope>
    <source>
        <strain evidence="2 3">CH9-7</strain>
    </source>
</reference>
<feature type="transmembrane region" description="Helical" evidence="1">
    <location>
        <begin position="46"/>
        <end position="63"/>
    </location>
</feature>
<keyword evidence="1" id="KW-1133">Transmembrane helix</keyword>
<protein>
    <submittedName>
        <fullName evidence="2">Uncharacterized protein</fullName>
    </submittedName>
</protein>
<evidence type="ECO:0000313" key="3">
    <source>
        <dbReference type="Proteomes" id="UP000629371"/>
    </source>
</evidence>
<accession>A0ABS1MR61</accession>
<comment type="caution">
    <text evidence="2">The sequence shown here is derived from an EMBL/GenBank/DDBJ whole genome shotgun (WGS) entry which is preliminary data.</text>
</comment>
<evidence type="ECO:0000256" key="1">
    <source>
        <dbReference type="SAM" id="Phobius"/>
    </source>
</evidence>
<sequence>MSRRMLEALSEQVSSEWKRQIMLFLVAALLLMGIMLGTAAHLPVPVTLIAAAVISGWLLVFFLRERRHKTEVTSR</sequence>
<dbReference type="EMBL" id="JAERRI010000006">
    <property type="protein sequence ID" value="MBL1090246.1"/>
    <property type="molecule type" value="Genomic_DNA"/>
</dbReference>
<gene>
    <name evidence="2" type="ORF">JK360_12690</name>
</gene>
<keyword evidence="1" id="KW-0812">Transmembrane</keyword>